<dbReference type="InterPro" id="IPR000014">
    <property type="entry name" value="PAS"/>
</dbReference>
<dbReference type="EC" id="2.7.13.3" evidence="2"/>
<feature type="domain" description="PAS" evidence="8">
    <location>
        <begin position="490"/>
        <end position="561"/>
    </location>
</feature>
<dbReference type="InterPro" id="IPR001610">
    <property type="entry name" value="PAC"/>
</dbReference>
<keyword evidence="6" id="KW-0175">Coiled coil</keyword>
<dbReference type="Gene3D" id="3.30.450.40">
    <property type="match status" value="2"/>
</dbReference>
<evidence type="ECO:0000256" key="1">
    <source>
        <dbReference type="ARBA" id="ARBA00000085"/>
    </source>
</evidence>
<evidence type="ECO:0000256" key="2">
    <source>
        <dbReference type="ARBA" id="ARBA00012438"/>
    </source>
</evidence>
<feature type="domain" description="PAS" evidence="8">
    <location>
        <begin position="208"/>
        <end position="278"/>
    </location>
</feature>
<dbReference type="EMBL" id="RJJE01000009">
    <property type="protein sequence ID" value="RNI30278.1"/>
    <property type="molecule type" value="Genomic_DNA"/>
</dbReference>
<dbReference type="InterPro" id="IPR000700">
    <property type="entry name" value="PAS-assoc_C"/>
</dbReference>
<dbReference type="OrthoDB" id="5522855at2"/>
<name>A0A3M9MZT4_9BACT</name>
<dbReference type="Gene3D" id="3.30.565.10">
    <property type="entry name" value="Histidine kinase-like ATPase, C-terminal domain"/>
    <property type="match status" value="1"/>
</dbReference>
<dbReference type="InterPro" id="IPR013655">
    <property type="entry name" value="PAS_fold_3"/>
</dbReference>
<evidence type="ECO:0000313" key="11">
    <source>
        <dbReference type="Proteomes" id="UP000271010"/>
    </source>
</evidence>
<protein>
    <recommendedName>
        <fullName evidence="2">histidine kinase</fullName>
        <ecNumber evidence="2">2.7.13.3</ecNumber>
    </recommendedName>
</protein>
<dbReference type="PROSITE" id="PS50113">
    <property type="entry name" value="PAC"/>
    <property type="match status" value="1"/>
</dbReference>
<dbReference type="SMART" id="SM00065">
    <property type="entry name" value="GAF"/>
    <property type="match status" value="1"/>
</dbReference>
<evidence type="ECO:0000259" key="9">
    <source>
        <dbReference type="PROSITE" id="PS50113"/>
    </source>
</evidence>
<evidence type="ECO:0000313" key="10">
    <source>
        <dbReference type="EMBL" id="RNI30278.1"/>
    </source>
</evidence>
<dbReference type="InterPro" id="IPR029016">
    <property type="entry name" value="GAF-like_dom_sf"/>
</dbReference>
<feature type="domain" description="PAC" evidence="9">
    <location>
        <begin position="566"/>
        <end position="618"/>
    </location>
</feature>
<dbReference type="CDD" id="cd00082">
    <property type="entry name" value="HisKA"/>
    <property type="match status" value="1"/>
</dbReference>
<comment type="catalytic activity">
    <reaction evidence="1">
        <text>ATP + protein L-histidine = ADP + protein N-phospho-L-histidine.</text>
        <dbReference type="EC" id="2.7.13.3"/>
    </reaction>
</comment>
<dbReference type="Gene3D" id="3.30.450.20">
    <property type="entry name" value="PAS domain"/>
    <property type="match status" value="2"/>
</dbReference>
<dbReference type="Pfam" id="PF00989">
    <property type="entry name" value="PAS"/>
    <property type="match status" value="1"/>
</dbReference>
<dbReference type="InterPro" id="IPR005467">
    <property type="entry name" value="His_kinase_dom"/>
</dbReference>
<dbReference type="Pfam" id="PF02518">
    <property type="entry name" value="HATPase_c"/>
    <property type="match status" value="1"/>
</dbReference>
<feature type="domain" description="Histidine kinase" evidence="7">
    <location>
        <begin position="636"/>
        <end position="850"/>
    </location>
</feature>
<proteinExistence type="predicted"/>
<dbReference type="InterPro" id="IPR013767">
    <property type="entry name" value="PAS_fold"/>
</dbReference>
<dbReference type="InterPro" id="IPR035965">
    <property type="entry name" value="PAS-like_dom_sf"/>
</dbReference>
<dbReference type="Pfam" id="PF13185">
    <property type="entry name" value="GAF_2"/>
    <property type="match status" value="2"/>
</dbReference>
<feature type="coiled-coil region" evidence="6">
    <location>
        <begin position="10"/>
        <end position="37"/>
    </location>
</feature>
<reference evidence="10 11" key="1">
    <citation type="submission" date="2018-11" db="EMBL/GenBank/DDBJ databases">
        <title>Rufibacter latericius sp. nov., isolated from water in Baiyang Lake.</title>
        <authorList>
            <person name="Yang Y."/>
        </authorList>
    </citation>
    <scope>NUCLEOTIDE SEQUENCE [LARGE SCALE GENOMIC DNA]</scope>
    <source>
        <strain evidence="10 11">MCC P1</strain>
    </source>
</reference>
<dbReference type="NCBIfam" id="TIGR00229">
    <property type="entry name" value="sensory_box"/>
    <property type="match status" value="2"/>
</dbReference>
<dbReference type="InterPro" id="IPR036097">
    <property type="entry name" value="HisK_dim/P_sf"/>
</dbReference>
<dbReference type="PROSITE" id="PS50109">
    <property type="entry name" value="HIS_KIN"/>
    <property type="match status" value="1"/>
</dbReference>
<dbReference type="Gene3D" id="1.10.287.130">
    <property type="match status" value="1"/>
</dbReference>
<dbReference type="SMART" id="SM00086">
    <property type="entry name" value="PAC"/>
    <property type="match status" value="1"/>
</dbReference>
<dbReference type="InterPro" id="IPR003661">
    <property type="entry name" value="HisK_dim/P_dom"/>
</dbReference>
<dbReference type="SUPFAM" id="SSF55781">
    <property type="entry name" value="GAF domain-like"/>
    <property type="match status" value="2"/>
</dbReference>
<sequence>MDLAQEEVSQQGLFVTIERLERELKEKERQLDLVNQVGGMLNSELELDKVVQKVINIATKISKAEFGAFFYNKTDKNGEVYELYALAGAKQEDFGRFPMPRKTAVFTPTFRGEGILRSENITLDPRYGQNRPHHGMPRGHLPVKSYMAVPVISKSGKVLGGALFGHSEPGVFTQNEEVLVQNIASQAAIAIDNAYLHEAKLEAEQRKSREQINTILESITDGFFTIGHNWEVTYWNQEAERITGRKRGELLMRDIREAFGDQRLHSLYRKLHVAVSRHQPVSFTSYYSLFNAWLTISAYPSEDGLSVYFKDITKQRHAEELEHLGKKVLELNTRSDSKLEDIVTYYLKGLERIHPDMLCSVMLLENAKLNILSAPSLPAFYVQAINGLAVEPEVGCCGAAAFTGKPVFSQSIAHDPKWANYRQTALDANLKACWSSPIFSSTQRVLGTFGIYYQEMREPTPGEIHSVESSRNLLQMLLEHKAIENALRQSNQRYNLATSATNDAIWEWEITTNKVYSGAVYEKVFGYEFQEYEIVEDRHGRIHPEDRERVLRSFEEALEDPAAHLWQMEYRYMRKNGTFTYVLDRAHIVRDEQQQAVRMVGAMRDISGTKEYELERELLIEELKQNNSDLKQFSYITSHNLRAPLANLLGIIRLLNPEAISDDMNRTLVHKFKEATLKLSSTLEDLLDVLLIRNHSGLKAEQVSIGNSLQKVLLSVDDQIRESNATVRTDFSAGETVYANPSYLYSILLNLFSNALKYRSPERLLQIQLTTKATAGFIELRFSDNGLGIDLRRFGERIFGLYQRFHKYENSKGMGLFMTQAQVKAMGGSIAVESNVGEGTTFIIQLRKQPV</sequence>
<evidence type="ECO:0000259" key="7">
    <source>
        <dbReference type="PROSITE" id="PS50109"/>
    </source>
</evidence>
<comment type="caution">
    <text evidence="10">The sequence shown here is derived from an EMBL/GenBank/DDBJ whole genome shotgun (WGS) entry which is preliminary data.</text>
</comment>
<dbReference type="SMART" id="SM00091">
    <property type="entry name" value="PAS"/>
    <property type="match status" value="2"/>
</dbReference>
<dbReference type="SUPFAM" id="SSF55785">
    <property type="entry name" value="PYP-like sensor domain (PAS domain)"/>
    <property type="match status" value="2"/>
</dbReference>
<dbReference type="SMART" id="SM00387">
    <property type="entry name" value="HATPase_c"/>
    <property type="match status" value="1"/>
</dbReference>
<dbReference type="PANTHER" id="PTHR43304">
    <property type="entry name" value="PHYTOCHROME-LIKE PROTEIN CPH1"/>
    <property type="match status" value="1"/>
</dbReference>
<dbReference type="InterPro" id="IPR004358">
    <property type="entry name" value="Sig_transdc_His_kin-like_C"/>
</dbReference>
<evidence type="ECO:0000256" key="5">
    <source>
        <dbReference type="ARBA" id="ARBA00022777"/>
    </source>
</evidence>
<gene>
    <name evidence="10" type="ORF">EFA69_12375</name>
</gene>
<dbReference type="GO" id="GO:0000155">
    <property type="term" value="F:phosphorelay sensor kinase activity"/>
    <property type="evidence" value="ECO:0007669"/>
    <property type="project" value="InterPro"/>
</dbReference>
<dbReference type="InterPro" id="IPR052162">
    <property type="entry name" value="Sensor_kinase/Photoreceptor"/>
</dbReference>
<dbReference type="PROSITE" id="PS50112">
    <property type="entry name" value="PAS"/>
    <property type="match status" value="2"/>
</dbReference>
<accession>A0A3M9MZT4</accession>
<dbReference type="CDD" id="cd00130">
    <property type="entry name" value="PAS"/>
    <property type="match status" value="2"/>
</dbReference>
<dbReference type="SUPFAM" id="SSF47384">
    <property type="entry name" value="Homodimeric domain of signal transducing histidine kinase"/>
    <property type="match status" value="1"/>
</dbReference>
<dbReference type="InterPro" id="IPR003018">
    <property type="entry name" value="GAF"/>
</dbReference>
<dbReference type="InterPro" id="IPR036890">
    <property type="entry name" value="HATPase_C_sf"/>
</dbReference>
<evidence type="ECO:0000256" key="4">
    <source>
        <dbReference type="ARBA" id="ARBA00022679"/>
    </source>
</evidence>
<evidence type="ECO:0000256" key="3">
    <source>
        <dbReference type="ARBA" id="ARBA00022553"/>
    </source>
</evidence>
<organism evidence="10 11">
    <name type="scientific">Rufibacter immobilis</name>
    <dbReference type="NCBI Taxonomy" id="1348778"/>
    <lineage>
        <taxon>Bacteria</taxon>
        <taxon>Pseudomonadati</taxon>
        <taxon>Bacteroidota</taxon>
        <taxon>Cytophagia</taxon>
        <taxon>Cytophagales</taxon>
        <taxon>Hymenobacteraceae</taxon>
        <taxon>Rufibacter</taxon>
    </lineage>
</organism>
<dbReference type="InterPro" id="IPR003594">
    <property type="entry name" value="HATPase_dom"/>
</dbReference>
<evidence type="ECO:0000259" key="8">
    <source>
        <dbReference type="PROSITE" id="PS50112"/>
    </source>
</evidence>
<dbReference type="AlphaFoldDB" id="A0A3M9MZT4"/>
<dbReference type="Pfam" id="PF08447">
    <property type="entry name" value="PAS_3"/>
    <property type="match status" value="1"/>
</dbReference>
<dbReference type="SUPFAM" id="SSF55874">
    <property type="entry name" value="ATPase domain of HSP90 chaperone/DNA topoisomerase II/histidine kinase"/>
    <property type="match status" value="1"/>
</dbReference>
<dbReference type="RefSeq" id="WP_123133355.1">
    <property type="nucleotide sequence ID" value="NZ_RJJE01000009.1"/>
</dbReference>
<keyword evidence="3" id="KW-0597">Phosphoprotein</keyword>
<evidence type="ECO:0000256" key="6">
    <source>
        <dbReference type="SAM" id="Coils"/>
    </source>
</evidence>
<dbReference type="PANTHER" id="PTHR43304:SF1">
    <property type="entry name" value="PAC DOMAIN-CONTAINING PROTEIN"/>
    <property type="match status" value="1"/>
</dbReference>
<keyword evidence="4" id="KW-0808">Transferase</keyword>
<dbReference type="PRINTS" id="PR00344">
    <property type="entry name" value="BCTRLSENSOR"/>
</dbReference>
<keyword evidence="5" id="KW-0418">Kinase</keyword>
<keyword evidence="11" id="KW-1185">Reference proteome</keyword>
<dbReference type="Proteomes" id="UP000271010">
    <property type="component" value="Unassembled WGS sequence"/>
</dbReference>
<dbReference type="GO" id="GO:0006355">
    <property type="term" value="P:regulation of DNA-templated transcription"/>
    <property type="evidence" value="ECO:0007669"/>
    <property type="project" value="InterPro"/>
</dbReference>